<keyword evidence="2" id="KW-1185">Reference proteome</keyword>
<comment type="caution">
    <text evidence="1">The sequence shown here is derived from an EMBL/GenBank/DDBJ whole genome shotgun (WGS) entry which is preliminary data.</text>
</comment>
<reference evidence="1 2" key="1">
    <citation type="submission" date="2019-05" db="EMBL/GenBank/DDBJ databases">
        <title>Whole genome sequence analysis of Cupriavidus campinensis S14E4C strain.</title>
        <authorList>
            <person name="Abbaszade G."/>
            <person name="Szabo A."/>
            <person name="Toumi M."/>
            <person name="Toth E."/>
        </authorList>
    </citation>
    <scope>NUCLEOTIDE SEQUENCE [LARGE SCALE GENOMIC DNA]</scope>
    <source>
        <strain evidence="1 2">S14E4C</strain>
    </source>
</reference>
<dbReference type="RefSeq" id="WP_144196709.1">
    <property type="nucleotide sequence ID" value="NZ_VCIZ01000002.1"/>
</dbReference>
<evidence type="ECO:0000313" key="2">
    <source>
        <dbReference type="Proteomes" id="UP000318943"/>
    </source>
</evidence>
<accession>A0ABY3ESS9</accession>
<dbReference type="EMBL" id="VCIZ01000002">
    <property type="protein sequence ID" value="TSP14016.1"/>
    <property type="molecule type" value="Genomic_DNA"/>
</dbReference>
<dbReference type="Proteomes" id="UP000318943">
    <property type="component" value="Unassembled WGS sequence"/>
</dbReference>
<protein>
    <submittedName>
        <fullName evidence="1">Uncharacterized protein</fullName>
    </submittedName>
</protein>
<name>A0ABY3ESS9_9BURK</name>
<organism evidence="1 2">
    <name type="scientific">Cupriavidus campinensis</name>
    <dbReference type="NCBI Taxonomy" id="151783"/>
    <lineage>
        <taxon>Bacteria</taxon>
        <taxon>Pseudomonadati</taxon>
        <taxon>Pseudomonadota</taxon>
        <taxon>Betaproteobacteria</taxon>
        <taxon>Burkholderiales</taxon>
        <taxon>Burkholderiaceae</taxon>
        <taxon>Cupriavidus</taxon>
    </lineage>
</organism>
<proteinExistence type="predicted"/>
<sequence>MDHKQYIERALATESRPARINLGPITLHMALNYMVAAGDAMDQIKRGLFYGPEKMDKDKLMQALAGTSTLSELLAGMVHNGVHFDDDDVKVFQPESVDPKAKNLDRSRVNLRLLHAAIGHFTESSEKIRALLAQYETGELDVVNYAEEMGDSNEWYSAIEYDELGLDQTTVRQANLDKLAKRNKGAAFNAEATTTGRDVATEREVLEASLANA</sequence>
<gene>
    <name evidence="1" type="ORF">FGG12_05975</name>
</gene>
<evidence type="ECO:0000313" key="1">
    <source>
        <dbReference type="EMBL" id="TSP14016.1"/>
    </source>
</evidence>